<dbReference type="EMBL" id="GL883177">
    <property type="protein sequence ID" value="EGF98398.1"/>
    <property type="molecule type" value="Genomic_DNA"/>
</dbReference>
<dbReference type="VEuPathDB" id="FungiDB:MELLADRAFT_114288"/>
<reference evidence="3" key="2">
    <citation type="submission" date="2011-04" db="EMBL/GenBank/DDBJ databases">
        <title>Obligate Biotrophy Features Unraveled by the Genomic Analysis of the Rust Fungi, Melampsora larici-populina and Puccinia graminis f. sp. tritici.</title>
        <authorList>
            <consortium name="US DOE Joint Genome Institute (JGI-PGF)"/>
            <person name="Duplessis S."/>
            <person name="Cuomo C."/>
            <person name="Lin Y.-C."/>
            <person name="Aerts A."/>
            <person name="Tisserant E."/>
            <person name="Veneault-Fourrey C."/>
            <person name="Joly D."/>
            <person name="Hacquard S."/>
            <person name="Amselem J."/>
            <person name="Cantarel B."/>
            <person name="Readman C."/>
            <person name="Coutinho P."/>
            <person name="Feau N."/>
            <person name="Field M."/>
            <person name="Frey P."/>
            <person name="Gelhaye E."/>
            <person name="Goldberg J."/>
            <person name="Grabherr M."/>
            <person name="Kodira C."/>
            <person name="Kohler A."/>
            <person name="Kues U."/>
            <person name="Lindquist E."/>
            <person name="Lucas S."/>
            <person name="Mago R."/>
            <person name="Mauceli E."/>
            <person name="Morin E."/>
            <person name="Murat C."/>
            <person name="Pangilinan J."/>
            <person name="Park R."/>
            <person name="Pearson M."/>
            <person name="Quesneville H."/>
            <person name="Rouhier N."/>
            <person name="Sakthikumar S."/>
            <person name="Salamov A."/>
            <person name="Schmutz J."/>
            <person name="Selles B."/>
            <person name="Shapiro H."/>
            <person name="Tangay P."/>
            <person name="Tuskan G."/>
            <person name="Henrissat B."/>
            <person name="Van de Peer Y."/>
            <person name="Rouze P."/>
            <person name="Schein J."/>
            <person name="Ellis J."/>
            <person name="Dodds P."/>
            <person name="Zhong S."/>
            <person name="Hamelin R."/>
            <person name="Grigoriev I."/>
            <person name="Szabo L."/>
            <person name="Martin F."/>
        </authorList>
    </citation>
    <scope>NUCLEOTIDE SEQUENCE</scope>
    <source>
        <strain evidence="3">98AG31</strain>
    </source>
</reference>
<dbReference type="AlphaFoldDB" id="F4SAD0"/>
<evidence type="ECO:0000313" key="2">
    <source>
        <dbReference type="EMBL" id="EGF97505.1"/>
    </source>
</evidence>
<sequence length="195" mass="22453">MSKFLYKETCDQANSHPNKPGWSLGIFLPYNKQTGKLAYKHQGFDVQGGGFWWPDLKCEVDLGFCDGMTEVLWRGNKDLICTRPSIEPSGKFTRVGASFQVNTKYRNACGSITKRWKSYVNPGRTVAQLKQRNLKRLRYIGSPSFFYKMYLKRIAEQEKQNSKKNSESPYLSSEILSEACVDLMYFIINENAVKE</sequence>
<dbReference type="KEGG" id="mlr:MELLADRAFT_114288"/>
<dbReference type="RefSeq" id="XP_007419227.1">
    <property type="nucleotide sequence ID" value="XM_007419165.1"/>
</dbReference>
<proteinExistence type="predicted"/>
<protein>
    <recommendedName>
        <fullName evidence="1">Tet-like 2OG-Fe(II) oxygenase domain-containing protein</fullName>
    </recommendedName>
</protein>
<evidence type="ECO:0000313" key="4">
    <source>
        <dbReference type="Proteomes" id="UP000001072"/>
    </source>
</evidence>
<reference evidence="4" key="1">
    <citation type="journal article" date="2011" name="Proc. Natl. Acad. Sci. U.S.A.">
        <title>Obligate biotrophy features unraveled by the genomic analysis of rust fungi.</title>
        <authorList>
            <person name="Duplessis S."/>
            <person name="Cuomo C.A."/>
            <person name="Lin Y.-C."/>
            <person name="Aerts A."/>
            <person name="Tisserant E."/>
            <person name="Veneault-Fourrey C."/>
            <person name="Joly D.L."/>
            <person name="Hacquard S."/>
            <person name="Amselem J."/>
            <person name="Cantarel B.L."/>
            <person name="Chiu R."/>
            <person name="Coutinho P.M."/>
            <person name="Feau N."/>
            <person name="Field M."/>
            <person name="Frey P."/>
            <person name="Gelhaye E."/>
            <person name="Goldberg J."/>
            <person name="Grabherr M.G."/>
            <person name="Kodira C.D."/>
            <person name="Kohler A."/>
            <person name="Kuees U."/>
            <person name="Lindquist E.A."/>
            <person name="Lucas S.M."/>
            <person name="Mago R."/>
            <person name="Mauceli E."/>
            <person name="Morin E."/>
            <person name="Murat C."/>
            <person name="Pangilinan J.L."/>
            <person name="Park R."/>
            <person name="Pearson M."/>
            <person name="Quesneville H."/>
            <person name="Rouhier N."/>
            <person name="Sakthikumar S."/>
            <person name="Salamov A.A."/>
            <person name="Schmutz J."/>
            <person name="Selles B."/>
            <person name="Shapiro H."/>
            <person name="Tanguay P."/>
            <person name="Tuskan G.A."/>
            <person name="Henrissat B."/>
            <person name="Van de Peer Y."/>
            <person name="Rouze P."/>
            <person name="Ellis J.G."/>
            <person name="Dodds P.N."/>
            <person name="Schein J.E."/>
            <person name="Zhong S."/>
            <person name="Hamelin R.C."/>
            <person name="Grigoriev I.V."/>
            <person name="Szabo L.J."/>
            <person name="Martin F."/>
        </authorList>
    </citation>
    <scope>NUCLEOTIDE SEQUENCE [LARGE SCALE GENOMIC DNA]</scope>
    <source>
        <strain evidence="4">98AG31 / pathotype 3-4-7</strain>
    </source>
</reference>
<evidence type="ECO:0000313" key="3">
    <source>
        <dbReference type="EMBL" id="EGF98398.1"/>
    </source>
</evidence>
<keyword evidence="4" id="KW-1185">Reference proteome</keyword>
<feature type="domain" description="Tet-like 2OG-Fe(II) oxygenase" evidence="1">
    <location>
        <begin position="19"/>
        <end position="85"/>
    </location>
</feature>
<dbReference type="Proteomes" id="UP000001072">
    <property type="component" value="Unassembled WGS sequence"/>
</dbReference>
<dbReference type="KEGG" id="mlr:MELLADRAFT_113578"/>
<name>F4SAD0_MELLP</name>
<dbReference type="HOGENOM" id="CLU_1396636_0_0_1"/>
<dbReference type="VEuPathDB" id="FungiDB:MELLADRAFT_113578"/>
<dbReference type="InterPro" id="IPR046798">
    <property type="entry name" value="2OG-FeII_Oxy_6"/>
</dbReference>
<dbReference type="Pfam" id="PF20515">
    <property type="entry name" value="2OG-FeII_Oxy_6"/>
    <property type="match status" value="1"/>
</dbReference>
<dbReference type="EMBL" id="GL883225">
    <property type="protein sequence ID" value="EGF97505.1"/>
    <property type="molecule type" value="Genomic_DNA"/>
</dbReference>
<gene>
    <name evidence="3" type="ORF">MELLADRAFT_113578</name>
    <name evidence="2" type="ORF">MELLADRAFT_114288</name>
</gene>
<dbReference type="RefSeq" id="XP_007418366.1">
    <property type="nucleotide sequence ID" value="XM_007418304.1"/>
</dbReference>
<evidence type="ECO:0000259" key="1">
    <source>
        <dbReference type="Pfam" id="PF20515"/>
    </source>
</evidence>
<dbReference type="GeneID" id="18925287"/>
<dbReference type="GeneID" id="18925028"/>
<accession>F4SAD0</accession>
<organism evidence="4">
    <name type="scientific">Melampsora larici-populina (strain 98AG31 / pathotype 3-4-7)</name>
    <name type="common">Poplar leaf rust fungus</name>
    <dbReference type="NCBI Taxonomy" id="747676"/>
    <lineage>
        <taxon>Eukaryota</taxon>
        <taxon>Fungi</taxon>
        <taxon>Dikarya</taxon>
        <taxon>Basidiomycota</taxon>
        <taxon>Pucciniomycotina</taxon>
        <taxon>Pucciniomycetes</taxon>
        <taxon>Pucciniales</taxon>
        <taxon>Melampsoraceae</taxon>
        <taxon>Melampsora</taxon>
    </lineage>
</organism>